<feature type="compositionally biased region" description="Basic and acidic residues" evidence="11">
    <location>
        <begin position="577"/>
        <end position="588"/>
    </location>
</feature>
<feature type="domain" description="UvrD-like helicase ATP-binding" evidence="13">
    <location>
        <begin position="8"/>
        <end position="281"/>
    </location>
</feature>
<protein>
    <recommendedName>
        <fullName evidence="8">DNA 3'-5' helicase</fullName>
        <ecNumber evidence="8">5.6.2.4</ecNumber>
    </recommendedName>
</protein>
<proteinExistence type="inferred from homology"/>
<dbReference type="SMART" id="SM00341">
    <property type="entry name" value="HRDC"/>
    <property type="match status" value="1"/>
</dbReference>
<dbReference type="InterPro" id="IPR010997">
    <property type="entry name" value="HRDC-like_sf"/>
</dbReference>
<evidence type="ECO:0000256" key="9">
    <source>
        <dbReference type="ARBA" id="ARBA00048988"/>
    </source>
</evidence>
<comment type="catalytic activity">
    <reaction evidence="9">
        <text>ATP + H2O = ADP + phosphate + H(+)</text>
        <dbReference type="Rhea" id="RHEA:13065"/>
        <dbReference type="ChEBI" id="CHEBI:15377"/>
        <dbReference type="ChEBI" id="CHEBI:15378"/>
        <dbReference type="ChEBI" id="CHEBI:30616"/>
        <dbReference type="ChEBI" id="CHEBI:43474"/>
        <dbReference type="ChEBI" id="CHEBI:456216"/>
        <dbReference type="EC" id="5.6.2.4"/>
    </reaction>
</comment>
<dbReference type="EMBL" id="CP045851">
    <property type="protein sequence ID" value="QGG94805.1"/>
    <property type="molecule type" value="Genomic_DNA"/>
</dbReference>
<evidence type="ECO:0000256" key="3">
    <source>
        <dbReference type="ARBA" id="ARBA00022801"/>
    </source>
</evidence>
<dbReference type="InterPro" id="IPR000212">
    <property type="entry name" value="DNA_helicase_UvrD/REP"/>
</dbReference>
<dbReference type="PANTHER" id="PTHR11070:SF69">
    <property type="entry name" value="ATP-DEPENDENT DNA HELICASE UVRD2"/>
    <property type="match status" value="1"/>
</dbReference>
<dbReference type="KEGG" id="atq:GH723_06605"/>
<keyword evidence="5 10" id="KW-0067">ATP-binding</keyword>
<keyword evidence="3 10" id="KW-0378">Hydrolase</keyword>
<comment type="similarity">
    <text evidence="1">Belongs to the helicase family. UvrD subfamily.</text>
</comment>
<evidence type="ECO:0000256" key="1">
    <source>
        <dbReference type="ARBA" id="ARBA00009922"/>
    </source>
</evidence>
<dbReference type="EC" id="5.6.2.4" evidence="8"/>
<dbReference type="InterPro" id="IPR014017">
    <property type="entry name" value="DNA_helicase_UvrD-like_C"/>
</dbReference>
<evidence type="ECO:0000256" key="10">
    <source>
        <dbReference type="PROSITE-ProRule" id="PRU00560"/>
    </source>
</evidence>
<dbReference type="Pfam" id="PF13361">
    <property type="entry name" value="UvrD_C"/>
    <property type="match status" value="2"/>
</dbReference>
<dbReference type="Pfam" id="PF00580">
    <property type="entry name" value="UvrD-helicase"/>
    <property type="match status" value="1"/>
</dbReference>
<dbReference type="GO" id="GO:0043138">
    <property type="term" value="F:3'-5' DNA helicase activity"/>
    <property type="evidence" value="ECO:0007669"/>
    <property type="project" value="UniProtKB-EC"/>
</dbReference>
<dbReference type="SUPFAM" id="SSF52540">
    <property type="entry name" value="P-loop containing nucleoside triphosphate hydrolases"/>
    <property type="match status" value="1"/>
</dbReference>
<evidence type="ECO:0000256" key="11">
    <source>
        <dbReference type="SAM" id="MobiDB-lite"/>
    </source>
</evidence>
<dbReference type="GO" id="GO:0033202">
    <property type="term" value="C:DNA helicase complex"/>
    <property type="evidence" value="ECO:0007669"/>
    <property type="project" value="TreeGrafter"/>
</dbReference>
<dbReference type="PANTHER" id="PTHR11070">
    <property type="entry name" value="UVRD / RECB / PCRA DNA HELICASE FAMILY MEMBER"/>
    <property type="match status" value="1"/>
</dbReference>
<dbReference type="GO" id="GO:0005524">
    <property type="term" value="F:ATP binding"/>
    <property type="evidence" value="ECO:0007669"/>
    <property type="project" value="UniProtKB-UniRule"/>
</dbReference>
<feature type="domain" description="UvrD-like helicase C-terminal" evidence="14">
    <location>
        <begin position="282"/>
        <end position="529"/>
    </location>
</feature>
<evidence type="ECO:0000259" key="14">
    <source>
        <dbReference type="PROSITE" id="PS51217"/>
    </source>
</evidence>
<feature type="compositionally biased region" description="Acidic residues" evidence="11">
    <location>
        <begin position="408"/>
        <end position="418"/>
    </location>
</feature>
<keyword evidence="6" id="KW-0413">Isomerase</keyword>
<feature type="region of interest" description="Disordered" evidence="11">
    <location>
        <begin position="408"/>
        <end position="429"/>
    </location>
</feature>
<dbReference type="PROSITE" id="PS51217">
    <property type="entry name" value="UVRD_HELICASE_CTER"/>
    <property type="match status" value="1"/>
</dbReference>
<dbReference type="CDD" id="cd17932">
    <property type="entry name" value="DEXQc_UvrD"/>
    <property type="match status" value="1"/>
</dbReference>
<keyword evidence="2 10" id="KW-0547">Nucleotide-binding</keyword>
<evidence type="ECO:0000256" key="5">
    <source>
        <dbReference type="ARBA" id="ARBA00022840"/>
    </source>
</evidence>
<name>A0A5Q2RNP1_9ACTN</name>
<dbReference type="GO" id="GO:0016887">
    <property type="term" value="F:ATP hydrolysis activity"/>
    <property type="evidence" value="ECO:0007669"/>
    <property type="project" value="RHEA"/>
</dbReference>
<keyword evidence="16" id="KW-1185">Reference proteome</keyword>
<comment type="catalytic activity">
    <reaction evidence="7">
        <text>Couples ATP hydrolysis with the unwinding of duplex DNA by translocating in the 3'-5' direction.</text>
        <dbReference type="EC" id="5.6.2.4"/>
    </reaction>
</comment>
<evidence type="ECO:0000313" key="15">
    <source>
        <dbReference type="EMBL" id="QGG94805.1"/>
    </source>
</evidence>
<keyword evidence="4 10" id="KW-0347">Helicase</keyword>
<dbReference type="InterPro" id="IPR014016">
    <property type="entry name" value="UvrD-like_ATP-bd"/>
</dbReference>
<evidence type="ECO:0000259" key="13">
    <source>
        <dbReference type="PROSITE" id="PS51198"/>
    </source>
</evidence>
<dbReference type="InterPro" id="IPR002121">
    <property type="entry name" value="HRDC_dom"/>
</dbReference>
<evidence type="ECO:0000256" key="7">
    <source>
        <dbReference type="ARBA" id="ARBA00034617"/>
    </source>
</evidence>
<dbReference type="GO" id="GO:0000725">
    <property type="term" value="P:recombinational repair"/>
    <property type="evidence" value="ECO:0007669"/>
    <property type="project" value="TreeGrafter"/>
</dbReference>
<feature type="binding site" evidence="10">
    <location>
        <begin position="29"/>
        <end position="36"/>
    </location>
    <ligand>
        <name>ATP</name>
        <dbReference type="ChEBI" id="CHEBI:30616"/>
    </ligand>
</feature>
<dbReference type="GO" id="GO:0005829">
    <property type="term" value="C:cytosol"/>
    <property type="evidence" value="ECO:0007669"/>
    <property type="project" value="TreeGrafter"/>
</dbReference>
<dbReference type="PROSITE" id="PS51198">
    <property type="entry name" value="UVRD_HELICASE_ATP_BIND"/>
    <property type="match status" value="1"/>
</dbReference>
<dbReference type="Gene3D" id="1.10.150.80">
    <property type="entry name" value="HRDC domain"/>
    <property type="match status" value="1"/>
</dbReference>
<dbReference type="AlphaFoldDB" id="A0A5Q2RNP1"/>
<dbReference type="Proteomes" id="UP000334019">
    <property type="component" value="Chromosome"/>
</dbReference>
<dbReference type="Pfam" id="PF00570">
    <property type="entry name" value="HRDC"/>
    <property type="match status" value="1"/>
</dbReference>
<evidence type="ECO:0000256" key="2">
    <source>
        <dbReference type="ARBA" id="ARBA00022741"/>
    </source>
</evidence>
<evidence type="ECO:0000256" key="4">
    <source>
        <dbReference type="ARBA" id="ARBA00022806"/>
    </source>
</evidence>
<dbReference type="InterPro" id="IPR044876">
    <property type="entry name" value="HRDC_dom_sf"/>
</dbReference>
<dbReference type="SUPFAM" id="SSF47819">
    <property type="entry name" value="HRDC-like"/>
    <property type="match status" value="1"/>
</dbReference>
<dbReference type="Gene3D" id="1.10.10.160">
    <property type="match status" value="1"/>
</dbReference>
<accession>A0A5Q2RNP1</accession>
<reference evidence="15 16" key="1">
    <citation type="submission" date="2019-11" db="EMBL/GenBank/DDBJ databases">
        <authorList>
            <person name="He Y."/>
        </authorList>
    </citation>
    <scope>NUCLEOTIDE SEQUENCE [LARGE SCALE GENOMIC DNA]</scope>
    <source>
        <strain evidence="15 16">SCSIO 58843</strain>
    </source>
</reference>
<evidence type="ECO:0000256" key="6">
    <source>
        <dbReference type="ARBA" id="ARBA00023235"/>
    </source>
</evidence>
<feature type="region of interest" description="Disordered" evidence="11">
    <location>
        <begin position="577"/>
        <end position="605"/>
    </location>
</feature>
<dbReference type="PROSITE" id="PS50967">
    <property type="entry name" value="HRDC"/>
    <property type="match status" value="1"/>
</dbReference>
<evidence type="ECO:0000313" key="16">
    <source>
        <dbReference type="Proteomes" id="UP000334019"/>
    </source>
</evidence>
<gene>
    <name evidence="15" type="ORF">GH723_06605</name>
</gene>
<sequence length="680" mass="74098">MDPDRLLADLNDAQRAAVTSTAAPLCILAGAGSGKTRVLTRRIGHRVATDDADPRHVLALTFTRKAAGELGTRLRQLGMRDTVAAGTFHSIAFAQLRARWEERGIRPPDLLDRKVRFVADLLPRDVKAIDVVGEIEWAKARRVGPDSYVDAAHRAARTPPMAPHVVAEAFARYEATKRQRRMVDFDDLLALCIRDMGDPEVAAAQRWRFRHLFVDEFQDVNPLQFDLLRAWLGDRTDLCVVGDPNQAIYAWNGADAGYLVDFDRWFPGAESVALVENYRSTPQILAAANAVLARSRHGASLRANRPDGPAPLIRSFPSDAAEARGIARAVRDARAPNARWSTQAVLVRTNAQTALLSEALQAAGIPHRVRGGTGLLEQAEVRTALAGLRRHHGAFDVAIADLEATIEPEPTADPDDEAAAAPTDTSDAVAERRANLEMLVRLARDYQRIDLAPTSDGFLAWLRATVGSDAPDRDAVDVTTFHAAKGLEWPVVHLAGLEQGYVPIGHATTPAALAEERRLFYVAVTRAEERLLCSWAETRTFGQRTAQREPSPYLVQVEAALDDAGGDVSARRATLRAQREALRSGPRDRGRRRSGGAPTELDPADQPLFEALRQWRATRARAAGVPAYVVFNDATLVAVASRRPASRAELLGLPGIGPVKAERHGDDLLSVVAEHGRTPG</sequence>
<dbReference type="Gene3D" id="3.40.50.300">
    <property type="entry name" value="P-loop containing nucleotide triphosphate hydrolases"/>
    <property type="match status" value="3"/>
</dbReference>
<feature type="domain" description="HRDC" evidence="12">
    <location>
        <begin position="602"/>
        <end position="680"/>
    </location>
</feature>
<dbReference type="InterPro" id="IPR027417">
    <property type="entry name" value="P-loop_NTPase"/>
</dbReference>
<evidence type="ECO:0000259" key="12">
    <source>
        <dbReference type="PROSITE" id="PS50967"/>
    </source>
</evidence>
<dbReference type="RefSeq" id="WP_153758913.1">
    <property type="nucleotide sequence ID" value="NZ_CP045851.1"/>
</dbReference>
<organism evidence="15 16">
    <name type="scientific">Actinomarinicola tropica</name>
    <dbReference type="NCBI Taxonomy" id="2789776"/>
    <lineage>
        <taxon>Bacteria</taxon>
        <taxon>Bacillati</taxon>
        <taxon>Actinomycetota</taxon>
        <taxon>Acidimicrobiia</taxon>
        <taxon>Acidimicrobiales</taxon>
        <taxon>Iamiaceae</taxon>
        <taxon>Actinomarinicola</taxon>
    </lineage>
</organism>
<dbReference type="GO" id="GO:0003677">
    <property type="term" value="F:DNA binding"/>
    <property type="evidence" value="ECO:0007669"/>
    <property type="project" value="InterPro"/>
</dbReference>
<dbReference type="Gene3D" id="1.10.486.10">
    <property type="entry name" value="PCRA, domain 4"/>
    <property type="match status" value="2"/>
</dbReference>
<dbReference type="InterPro" id="IPR013986">
    <property type="entry name" value="DExx_box_DNA_helicase_dom_sf"/>
</dbReference>
<evidence type="ECO:0000256" key="8">
    <source>
        <dbReference type="ARBA" id="ARBA00034808"/>
    </source>
</evidence>